<sequence>MALSIAGQTAAPQMCMKWLSLIVDIQSICPHTSVHVGRIQCKHVVCVLDDNQEDPMLYVAEYYYTHVLKNTYKDNIKPINGERLWIQTNKPLMGIPDLRKSRECRKSNKTWQATTFEPVVVEGPKNKRGRPYKHPAEVNPNPEPPPKPRKKCLAQTNSQPAPATSSQAEPKLFQVLLCHHQVNHQSNMQKSNIPQGVRTLSSPFTDRVFEVFGNRFYNRFTSNSQPPEDLNSQSQCQQNNNVNQTTFTRT</sequence>
<dbReference type="EMBL" id="OU466857">
    <property type="protein sequence ID" value="CAH2035481.1"/>
    <property type="molecule type" value="Genomic_DNA"/>
</dbReference>
<dbReference type="AlphaFoldDB" id="A0AAU9R7B9"/>
<evidence type="ECO:0000256" key="1">
    <source>
        <dbReference type="SAM" id="MobiDB-lite"/>
    </source>
</evidence>
<protein>
    <submittedName>
        <fullName evidence="2">Uncharacterized protein</fullName>
    </submittedName>
</protein>
<keyword evidence="3" id="KW-1185">Reference proteome</keyword>
<feature type="region of interest" description="Disordered" evidence="1">
    <location>
        <begin position="119"/>
        <end position="167"/>
    </location>
</feature>
<dbReference type="Proteomes" id="UP000836841">
    <property type="component" value="Chromosome 1"/>
</dbReference>
<name>A0AAU9R7B9_THLAR</name>
<evidence type="ECO:0000313" key="3">
    <source>
        <dbReference type="Proteomes" id="UP000836841"/>
    </source>
</evidence>
<proteinExistence type="predicted"/>
<organism evidence="2 3">
    <name type="scientific">Thlaspi arvense</name>
    <name type="common">Field penny-cress</name>
    <dbReference type="NCBI Taxonomy" id="13288"/>
    <lineage>
        <taxon>Eukaryota</taxon>
        <taxon>Viridiplantae</taxon>
        <taxon>Streptophyta</taxon>
        <taxon>Embryophyta</taxon>
        <taxon>Tracheophyta</taxon>
        <taxon>Spermatophyta</taxon>
        <taxon>Magnoliopsida</taxon>
        <taxon>eudicotyledons</taxon>
        <taxon>Gunneridae</taxon>
        <taxon>Pentapetalae</taxon>
        <taxon>rosids</taxon>
        <taxon>malvids</taxon>
        <taxon>Brassicales</taxon>
        <taxon>Brassicaceae</taxon>
        <taxon>Thlaspideae</taxon>
        <taxon>Thlaspi</taxon>
    </lineage>
</organism>
<accession>A0AAU9R7B9</accession>
<reference evidence="2 3" key="1">
    <citation type="submission" date="2022-03" db="EMBL/GenBank/DDBJ databases">
        <authorList>
            <person name="Nunn A."/>
            <person name="Chopra R."/>
            <person name="Nunn A."/>
            <person name="Contreras Garrido A."/>
        </authorList>
    </citation>
    <scope>NUCLEOTIDE SEQUENCE [LARGE SCALE GENOMIC DNA]</scope>
</reference>
<gene>
    <name evidence="2" type="ORF">TAV2_LOCUS230</name>
</gene>
<feature type="region of interest" description="Disordered" evidence="1">
    <location>
        <begin position="222"/>
        <end position="250"/>
    </location>
</feature>
<feature type="compositionally biased region" description="Polar residues" evidence="1">
    <location>
        <begin position="154"/>
        <end position="167"/>
    </location>
</feature>
<feature type="compositionally biased region" description="Low complexity" evidence="1">
    <location>
        <begin position="231"/>
        <end position="244"/>
    </location>
</feature>
<evidence type="ECO:0000313" key="2">
    <source>
        <dbReference type="EMBL" id="CAH2035481.1"/>
    </source>
</evidence>